<evidence type="ECO:0000313" key="3">
    <source>
        <dbReference type="EMBL" id="SAK67560.1"/>
    </source>
</evidence>
<dbReference type="EMBL" id="FCNX02000006">
    <property type="protein sequence ID" value="SAK67560.1"/>
    <property type="molecule type" value="Genomic_DNA"/>
</dbReference>
<reference evidence="3" key="1">
    <citation type="submission" date="2016-01" db="EMBL/GenBank/DDBJ databases">
        <authorList>
            <person name="Peeters C."/>
        </authorList>
    </citation>
    <scope>NUCLEOTIDE SEQUENCE</scope>
    <source>
        <strain evidence="3">LMG 29320</strain>
    </source>
</reference>
<dbReference type="RefSeq" id="WP_061134855.1">
    <property type="nucleotide sequence ID" value="NZ_FCNX02000006.1"/>
</dbReference>
<keyword evidence="1" id="KW-0472">Membrane</keyword>
<comment type="caution">
    <text evidence="3">The sequence shown here is derived from an EMBL/GenBank/DDBJ whole genome shotgun (WGS) entry which is preliminary data.</text>
</comment>
<proteinExistence type="predicted"/>
<keyword evidence="1" id="KW-1133">Transmembrane helix</keyword>
<accession>A0A158BCF3</accession>
<feature type="transmembrane region" description="Helical" evidence="1">
    <location>
        <begin position="135"/>
        <end position="156"/>
    </location>
</feature>
<dbReference type="STRING" id="1777138.AWB77_02629"/>
<evidence type="ECO:0000256" key="1">
    <source>
        <dbReference type="SAM" id="Phobius"/>
    </source>
</evidence>
<dbReference type="Pfam" id="PF16697">
    <property type="entry name" value="Yop-YscD_cpl"/>
    <property type="match status" value="1"/>
</dbReference>
<dbReference type="AlphaFoldDB" id="A0A158BCF3"/>
<dbReference type="OrthoDB" id="8989163at2"/>
<dbReference type="InterPro" id="IPR032030">
    <property type="entry name" value="YscD_cytoplasmic_dom"/>
</dbReference>
<evidence type="ECO:0000259" key="2">
    <source>
        <dbReference type="Pfam" id="PF16697"/>
    </source>
</evidence>
<name>A0A158BCF3_9BURK</name>
<keyword evidence="1" id="KW-0812">Transmembrane</keyword>
<dbReference type="InterPro" id="IPR008984">
    <property type="entry name" value="SMAD_FHA_dom_sf"/>
</dbReference>
<feature type="domain" description="YscD cytoplasmic" evidence="2">
    <location>
        <begin position="9"/>
        <end position="97"/>
    </location>
</feature>
<evidence type="ECO:0000313" key="4">
    <source>
        <dbReference type="Proteomes" id="UP000054903"/>
    </source>
</evidence>
<dbReference type="SUPFAM" id="SSF49879">
    <property type="entry name" value="SMAD/FHA domain"/>
    <property type="match status" value="1"/>
</dbReference>
<protein>
    <recommendedName>
        <fullName evidence="2">YscD cytoplasmic domain-containing protein</fullName>
    </recommendedName>
</protein>
<gene>
    <name evidence="3" type="ORF">AWB77_02629</name>
</gene>
<sequence length="364" mass="39559">MNRVARLYVTQGLHAGASIALLSDREVVIGGDGEAGLVLVDAGVKRRHATVRLQGDELVLRTMSDSVVVFGHTLGAGRKTLLQHGASFRIGEAALLFGNGALVTDRDAQRAELAWLFRHAPLAWLRRRCAGVPRYVRLMLIFVPLALASLFVMSLLTPPAPVAQSSLLEKPAFRNVRVRDDKTTGMRLYEGYVQTPAELGALTLEARAQGGAASVRVAVIDNMQEQLSDFLDLYYRGAQLNAADAGTFNVTPPERTAYLQAESWDYARIARLAQSQVEGLKALRFAGHENETGPVRVPMEALGLNLVSSPHAAWLADRQGVRYFAGARVAIGRIQRIGTCNATVIRDDGSVYDLVTRIDEGKSC</sequence>
<organism evidence="3 4">
    <name type="scientific">Caballeronia fortuita</name>
    <dbReference type="NCBI Taxonomy" id="1777138"/>
    <lineage>
        <taxon>Bacteria</taxon>
        <taxon>Pseudomonadati</taxon>
        <taxon>Pseudomonadota</taxon>
        <taxon>Betaproteobacteria</taxon>
        <taxon>Burkholderiales</taxon>
        <taxon>Burkholderiaceae</taxon>
        <taxon>Caballeronia</taxon>
    </lineage>
</organism>
<dbReference type="Gene3D" id="2.60.200.20">
    <property type="match status" value="1"/>
</dbReference>
<dbReference type="CDD" id="cd00060">
    <property type="entry name" value="FHA"/>
    <property type="match status" value="1"/>
</dbReference>
<dbReference type="Proteomes" id="UP000054903">
    <property type="component" value="Unassembled WGS sequence"/>
</dbReference>
<keyword evidence="4" id="KW-1185">Reference proteome</keyword>